<reference evidence="5 6" key="1">
    <citation type="submission" date="2019-10" db="EMBL/GenBank/DDBJ databases">
        <title>Taxonomy of Antarctic Massilia spp.: description of Massilia rubra sp. nov., Massilia aquatica sp. nov., Massilia mucilaginosa sp. nov., Massilia frigida sp. nov. isolated from streams, lakes and regoliths.</title>
        <authorList>
            <person name="Holochova P."/>
            <person name="Sedlacek I."/>
            <person name="Kralova S."/>
            <person name="Maslanova I."/>
            <person name="Busse H.-J."/>
            <person name="Stankova E."/>
            <person name="Vrbovska V."/>
            <person name="Kovarovic V."/>
            <person name="Bartak M."/>
            <person name="Svec P."/>
            <person name="Pantucek R."/>
        </authorList>
    </citation>
    <scope>NUCLEOTIDE SEQUENCE [LARGE SCALE GENOMIC DNA]</scope>
    <source>
        <strain evidence="5 6">CCM 8694</strain>
    </source>
</reference>
<evidence type="ECO:0000256" key="3">
    <source>
        <dbReference type="ARBA" id="ARBA00023237"/>
    </source>
</evidence>
<dbReference type="InterPro" id="IPR041700">
    <property type="entry name" value="OMP_b-brl_3"/>
</dbReference>
<gene>
    <name evidence="5" type="ORF">F1735_02355</name>
</gene>
<evidence type="ECO:0000313" key="6">
    <source>
        <dbReference type="Proteomes" id="UP000610594"/>
    </source>
</evidence>
<keyword evidence="6" id="KW-1185">Reference proteome</keyword>
<evidence type="ECO:0000256" key="1">
    <source>
        <dbReference type="ARBA" id="ARBA00004442"/>
    </source>
</evidence>
<dbReference type="SUPFAM" id="SSF56935">
    <property type="entry name" value="Porins"/>
    <property type="match status" value="1"/>
</dbReference>
<evidence type="ECO:0000256" key="2">
    <source>
        <dbReference type="ARBA" id="ARBA00023136"/>
    </source>
</evidence>
<dbReference type="Proteomes" id="UP000610594">
    <property type="component" value="Unassembled WGS sequence"/>
</dbReference>
<keyword evidence="2" id="KW-0472">Membrane</keyword>
<keyword evidence="3" id="KW-0998">Cell outer membrane</keyword>
<dbReference type="InterPro" id="IPR036942">
    <property type="entry name" value="Beta-barrel_TonB_sf"/>
</dbReference>
<organism evidence="5 6">
    <name type="scientific">Massilia genomosp. 1</name>
    <dbReference type="NCBI Taxonomy" id="2609280"/>
    <lineage>
        <taxon>Bacteria</taxon>
        <taxon>Pseudomonadati</taxon>
        <taxon>Pseudomonadota</taxon>
        <taxon>Betaproteobacteria</taxon>
        <taxon>Burkholderiales</taxon>
        <taxon>Oxalobacteraceae</taxon>
        <taxon>Telluria group</taxon>
        <taxon>Massilia</taxon>
    </lineage>
</organism>
<name>A0ABX0MP58_9BURK</name>
<protein>
    <submittedName>
        <fullName evidence="5">TonB-dependent receptor</fullName>
    </submittedName>
</protein>
<comment type="caution">
    <text evidence="5">The sequence shown here is derived from an EMBL/GenBank/DDBJ whole genome shotgun (WGS) entry which is preliminary data.</text>
</comment>
<feature type="domain" description="Outer membrane protein beta-barrel" evidence="4">
    <location>
        <begin position="75"/>
        <end position="285"/>
    </location>
</feature>
<sequence length="299" mass="32289">MAGGRTLGRAGRLAGRIYPARYPPIDGAHGSTQRLPEHDPELLYQLQGIRPEHRAAVLCASHRVSGGGRPQSLVYRDELNVSSGNPGLLPSETDSIELGLDATVGPVATNLRAFLRKEHDLISERRYFIGENVLLTTRDNGGSRQSGGLEFSLSGKVGKILSLSTCGNGGYSEQAYLNSGGAAVRRSATSLNVRGRINYQVSAADQLQVVLNRQGKTLIGQGVREPNATLNLSYRHSLTARLNVVLNVTDVFDSNKAQTRIDSDILRESNLRRYDGRLIYVGLSYRLGGVTPGGRRPGA</sequence>
<dbReference type="EMBL" id="WHJF01000004">
    <property type="protein sequence ID" value="NHZ61159.1"/>
    <property type="molecule type" value="Genomic_DNA"/>
</dbReference>
<accession>A0ABX0MP58</accession>
<keyword evidence="5" id="KW-0675">Receptor</keyword>
<evidence type="ECO:0000313" key="5">
    <source>
        <dbReference type="EMBL" id="NHZ61159.1"/>
    </source>
</evidence>
<dbReference type="Gene3D" id="2.40.170.20">
    <property type="entry name" value="TonB-dependent receptor, beta-barrel domain"/>
    <property type="match status" value="1"/>
</dbReference>
<comment type="subcellular location">
    <subcellularLocation>
        <location evidence="1">Cell outer membrane</location>
    </subcellularLocation>
</comment>
<dbReference type="Pfam" id="PF14905">
    <property type="entry name" value="OMP_b-brl_3"/>
    <property type="match status" value="1"/>
</dbReference>
<proteinExistence type="predicted"/>
<evidence type="ECO:0000259" key="4">
    <source>
        <dbReference type="Pfam" id="PF14905"/>
    </source>
</evidence>